<dbReference type="SUPFAM" id="SSF56436">
    <property type="entry name" value="C-type lectin-like"/>
    <property type="match status" value="1"/>
</dbReference>
<dbReference type="InterPro" id="IPR016187">
    <property type="entry name" value="CTDL_fold"/>
</dbReference>
<reference evidence="2" key="1">
    <citation type="submission" date="2017-02" db="UniProtKB">
        <authorList>
            <consortium name="WormBaseParasite"/>
        </authorList>
    </citation>
    <scope>IDENTIFICATION</scope>
</reference>
<dbReference type="Gene3D" id="3.10.100.10">
    <property type="entry name" value="Mannose-Binding Protein A, subunit A"/>
    <property type="match status" value="1"/>
</dbReference>
<dbReference type="CDD" id="cd00037">
    <property type="entry name" value="CLECT"/>
    <property type="match status" value="1"/>
</dbReference>
<protein>
    <submittedName>
        <fullName evidence="2">Beta/gamma crystallin 'Greek key' domain-containing protein</fullName>
    </submittedName>
</protein>
<dbReference type="WBParaSite" id="ALUE_0002202401-mRNA-1">
    <property type="protein sequence ID" value="ALUE_0002202401-mRNA-1"/>
    <property type="gene ID" value="ALUE_0002202401"/>
</dbReference>
<proteinExistence type="predicted"/>
<dbReference type="InterPro" id="IPR016186">
    <property type="entry name" value="C-type_lectin-like/link_sf"/>
</dbReference>
<dbReference type="Proteomes" id="UP000036681">
    <property type="component" value="Unplaced"/>
</dbReference>
<keyword evidence="1" id="KW-1185">Reference proteome</keyword>
<name>A0A0M3ITE6_ASCLU</name>
<dbReference type="AlphaFoldDB" id="A0A0M3ITE6"/>
<sequence>MRRGITFVGGLAIIENESERSFISGYLETEIDATRANDDGLGVWIAGRSIANFSEAVYVWMPQHYLIQNNFWEQGQPLIYSNLTGMQLMNVQCLCVNGYRGEFCDIQPERNGTRSESQSVACNSQPFEFACSSGATIQVDFAAYGYINVSLETFC</sequence>
<accession>A0A0M3ITE6</accession>
<organism evidence="1 2">
    <name type="scientific">Ascaris lumbricoides</name>
    <name type="common">Giant roundworm</name>
    <dbReference type="NCBI Taxonomy" id="6252"/>
    <lineage>
        <taxon>Eukaryota</taxon>
        <taxon>Metazoa</taxon>
        <taxon>Ecdysozoa</taxon>
        <taxon>Nematoda</taxon>
        <taxon>Chromadorea</taxon>
        <taxon>Rhabditida</taxon>
        <taxon>Spirurina</taxon>
        <taxon>Ascaridomorpha</taxon>
        <taxon>Ascaridoidea</taxon>
        <taxon>Ascarididae</taxon>
        <taxon>Ascaris</taxon>
    </lineage>
</organism>
<evidence type="ECO:0000313" key="2">
    <source>
        <dbReference type="WBParaSite" id="ALUE_0002202401-mRNA-1"/>
    </source>
</evidence>
<evidence type="ECO:0000313" key="1">
    <source>
        <dbReference type="Proteomes" id="UP000036681"/>
    </source>
</evidence>